<protein>
    <submittedName>
        <fullName evidence="3">Transposon Tf2-2 polyprotein</fullName>
    </submittedName>
</protein>
<feature type="compositionally biased region" description="Acidic residues" evidence="1">
    <location>
        <begin position="134"/>
        <end position="144"/>
    </location>
</feature>
<dbReference type="EMBL" id="JATN01000251">
    <property type="protein sequence ID" value="EUC67557.1"/>
    <property type="molecule type" value="Genomic_DNA"/>
</dbReference>
<reference evidence="4" key="1">
    <citation type="journal article" date="2014" name="Genome Announc.">
        <title>Draft genome sequence of the plant-pathogenic soil fungus Rhizoctonia solani anastomosis group 3 strain Rhs1AP.</title>
        <authorList>
            <person name="Cubeta M.A."/>
            <person name="Thomas E."/>
            <person name="Dean R.A."/>
            <person name="Jabaji S."/>
            <person name="Neate S.M."/>
            <person name="Tavantzis S."/>
            <person name="Toda T."/>
            <person name="Vilgalys R."/>
            <person name="Bharathan N."/>
            <person name="Fedorova-Abrams N."/>
            <person name="Pakala S.B."/>
            <person name="Pakala S.M."/>
            <person name="Zafar N."/>
            <person name="Joardar V."/>
            <person name="Losada L."/>
            <person name="Nierman W.C."/>
        </authorList>
    </citation>
    <scope>NUCLEOTIDE SEQUENCE [LARGE SCALE GENOMIC DNA]</scope>
    <source>
        <strain evidence="4">AG-3</strain>
    </source>
</reference>
<dbReference type="InterPro" id="IPR016197">
    <property type="entry name" value="Chromo-like_dom_sf"/>
</dbReference>
<dbReference type="PANTHER" id="PTHR46148:SF52">
    <property type="entry name" value="OS04G0603800 PROTEIN"/>
    <property type="match status" value="1"/>
</dbReference>
<evidence type="ECO:0000313" key="4">
    <source>
        <dbReference type="Proteomes" id="UP000030108"/>
    </source>
</evidence>
<evidence type="ECO:0000259" key="2">
    <source>
        <dbReference type="Pfam" id="PF24626"/>
    </source>
</evidence>
<sequence>MSVGQPTERAPFADEHGQFLAQGYDEVRAALKLSQDCMKEFYDRHHQAEPEINVGDKVWLNHCNIASDRPSPKLSHKKLGPYMVIEKLSSHAYKLQLPHTMKIHPVFHISLLTKFSKDPHGREPERPPPIVTQEGEEEYEVEEVLDSRKRRGKIEYYV</sequence>
<gene>
    <name evidence="3" type="ORF">RSOL_558370</name>
</gene>
<evidence type="ECO:0000256" key="1">
    <source>
        <dbReference type="SAM" id="MobiDB-lite"/>
    </source>
</evidence>
<proteinExistence type="predicted"/>
<feature type="compositionally biased region" description="Basic and acidic residues" evidence="1">
    <location>
        <begin position="117"/>
        <end position="126"/>
    </location>
</feature>
<dbReference type="OrthoDB" id="2630497at2759"/>
<dbReference type="Pfam" id="PF24626">
    <property type="entry name" value="SH3_Tf2-1"/>
    <property type="match status" value="1"/>
</dbReference>
<organism evidence="3 4">
    <name type="scientific">Rhizoctonia solani AG-3 Rhs1AP</name>
    <dbReference type="NCBI Taxonomy" id="1086054"/>
    <lineage>
        <taxon>Eukaryota</taxon>
        <taxon>Fungi</taxon>
        <taxon>Dikarya</taxon>
        <taxon>Basidiomycota</taxon>
        <taxon>Agaricomycotina</taxon>
        <taxon>Agaricomycetes</taxon>
        <taxon>Cantharellales</taxon>
        <taxon>Ceratobasidiaceae</taxon>
        <taxon>Rhizoctonia</taxon>
    </lineage>
</organism>
<name>X8JUV2_9AGAM</name>
<dbReference type="SUPFAM" id="SSF54160">
    <property type="entry name" value="Chromo domain-like"/>
    <property type="match status" value="1"/>
</dbReference>
<feature type="domain" description="Tf2-1-like SH3-like" evidence="2">
    <location>
        <begin position="55"/>
        <end position="115"/>
    </location>
</feature>
<dbReference type="AlphaFoldDB" id="X8JUV2"/>
<feature type="non-terminal residue" evidence="3">
    <location>
        <position position="158"/>
    </location>
</feature>
<evidence type="ECO:0000313" key="3">
    <source>
        <dbReference type="EMBL" id="EUC67557.1"/>
    </source>
</evidence>
<dbReference type="Gene3D" id="2.40.50.40">
    <property type="match status" value="1"/>
</dbReference>
<dbReference type="PANTHER" id="PTHR46148">
    <property type="entry name" value="CHROMO DOMAIN-CONTAINING PROTEIN"/>
    <property type="match status" value="1"/>
</dbReference>
<dbReference type="InterPro" id="IPR056924">
    <property type="entry name" value="SH3_Tf2-1"/>
</dbReference>
<accession>X8JUV2</accession>
<comment type="caution">
    <text evidence="3">The sequence shown here is derived from an EMBL/GenBank/DDBJ whole genome shotgun (WGS) entry which is preliminary data.</text>
</comment>
<dbReference type="Proteomes" id="UP000030108">
    <property type="component" value="Unassembled WGS sequence"/>
</dbReference>
<feature type="region of interest" description="Disordered" evidence="1">
    <location>
        <begin position="117"/>
        <end position="144"/>
    </location>
</feature>